<feature type="domain" description="GP-PDE" evidence="1">
    <location>
        <begin position="9"/>
        <end position="254"/>
    </location>
</feature>
<dbReference type="Pfam" id="PF03009">
    <property type="entry name" value="GDPD"/>
    <property type="match status" value="1"/>
</dbReference>
<protein>
    <submittedName>
        <fullName evidence="3">Glycerophosphodiester phosphodiesterase family protein</fullName>
    </submittedName>
</protein>
<dbReference type="RefSeq" id="WP_367885988.1">
    <property type="nucleotide sequence ID" value="NZ_CP130612.1"/>
</dbReference>
<sequence>MILLDPSRRLVIGHRGARAVMPENTLQSLQHAVALGVDALEFDLHLAKDGVPVVHHDATLDRCTDATGPVRDRTSLELGRVSASHRFTLDGGRSFPFREQRFAVPTLWEVLEAIRDIPLILEMKSVEVAAPALRVLQETGNLHRVLIGSFLDAALIPFREAGVPVSPGADTLKARYAAAVLGARPASLPFQALCIPRFHYVIPLPVTGFARMMRSAGGPTHVWTINDPARATQLWRDGINGIISDDPALMLRTRETLQ</sequence>
<evidence type="ECO:0000313" key="2">
    <source>
        <dbReference type="EMBL" id="WKW13127.1"/>
    </source>
</evidence>
<dbReference type="PANTHER" id="PTHR46211:SF14">
    <property type="entry name" value="GLYCEROPHOSPHODIESTER PHOSPHODIESTERASE"/>
    <property type="match status" value="1"/>
</dbReference>
<dbReference type="KEGG" id="pspc:Strain318_002441"/>
<gene>
    <name evidence="2" type="ORF">Strain138_002442</name>
    <name evidence="3" type="ORF">Strain318_002441</name>
</gene>
<organism evidence="3 4">
    <name type="scientific">Pseudogemmatithrix spongiicola</name>
    <dbReference type="NCBI Taxonomy" id="3062599"/>
    <lineage>
        <taxon>Bacteria</taxon>
        <taxon>Pseudomonadati</taxon>
        <taxon>Gemmatimonadota</taxon>
        <taxon>Gemmatimonadia</taxon>
        <taxon>Gemmatimonadales</taxon>
        <taxon>Gemmatimonadaceae</taxon>
        <taxon>Pseudogemmatithrix</taxon>
    </lineage>
</organism>
<reference evidence="3" key="1">
    <citation type="submission" date="2023-07" db="EMBL/GenBank/DDBJ databases">
        <authorList>
            <person name="Haufschild T."/>
            <person name="Kallscheuer N."/>
            <person name="Hammer J."/>
            <person name="Kohn T."/>
            <person name="Kabuu M."/>
            <person name="Jogler M."/>
            <person name="Wohfarth N."/>
            <person name="Heuer A."/>
            <person name="Rohde M."/>
            <person name="van Teeseling M.C.F."/>
            <person name="Jogler C."/>
        </authorList>
    </citation>
    <scope>NUCLEOTIDE SEQUENCE</scope>
    <source>
        <strain evidence="2">Strain 138</strain>
        <strain evidence="3">Strain 318</strain>
    </source>
</reference>
<dbReference type="PANTHER" id="PTHR46211">
    <property type="entry name" value="GLYCEROPHOSPHORYL DIESTER PHOSPHODIESTERASE"/>
    <property type="match status" value="1"/>
</dbReference>
<name>A0AA49Q7S9_9BACT</name>
<dbReference type="AlphaFoldDB" id="A0AA49Q7S9"/>
<accession>A0AA49Q7S9</accession>
<evidence type="ECO:0000313" key="3">
    <source>
        <dbReference type="EMBL" id="WKW16033.1"/>
    </source>
</evidence>
<dbReference type="GO" id="GO:0006629">
    <property type="term" value="P:lipid metabolic process"/>
    <property type="evidence" value="ECO:0007669"/>
    <property type="project" value="InterPro"/>
</dbReference>
<dbReference type="GO" id="GO:0008081">
    <property type="term" value="F:phosphoric diester hydrolase activity"/>
    <property type="evidence" value="ECO:0007669"/>
    <property type="project" value="InterPro"/>
</dbReference>
<dbReference type="InterPro" id="IPR017946">
    <property type="entry name" value="PLC-like_Pdiesterase_TIM-brl"/>
</dbReference>
<evidence type="ECO:0000313" key="4">
    <source>
        <dbReference type="Proteomes" id="UP001229955"/>
    </source>
</evidence>
<dbReference type="EMBL" id="CP130613">
    <property type="protein sequence ID" value="WKW16033.1"/>
    <property type="molecule type" value="Genomic_DNA"/>
</dbReference>
<dbReference type="EMBL" id="CP130612">
    <property type="protein sequence ID" value="WKW13127.1"/>
    <property type="molecule type" value="Genomic_DNA"/>
</dbReference>
<accession>A0AA49JWJ6</accession>
<dbReference type="SUPFAM" id="SSF51695">
    <property type="entry name" value="PLC-like phosphodiesterases"/>
    <property type="match status" value="1"/>
</dbReference>
<dbReference type="PROSITE" id="PS51704">
    <property type="entry name" value="GP_PDE"/>
    <property type="match status" value="1"/>
</dbReference>
<keyword evidence="4" id="KW-1185">Reference proteome</keyword>
<dbReference type="Proteomes" id="UP001229955">
    <property type="component" value="Chromosome"/>
</dbReference>
<evidence type="ECO:0000259" key="1">
    <source>
        <dbReference type="PROSITE" id="PS51704"/>
    </source>
</evidence>
<dbReference type="InterPro" id="IPR030395">
    <property type="entry name" value="GP_PDE_dom"/>
</dbReference>
<dbReference type="Gene3D" id="3.20.20.190">
    <property type="entry name" value="Phosphatidylinositol (PI) phosphodiesterase"/>
    <property type="match status" value="1"/>
</dbReference>
<proteinExistence type="predicted"/>